<keyword evidence="3" id="KW-1185">Reference proteome</keyword>
<keyword evidence="1" id="KW-0472">Membrane</keyword>
<keyword evidence="1" id="KW-1133">Transmembrane helix</keyword>
<evidence type="ECO:0000313" key="2">
    <source>
        <dbReference type="EMBL" id="KHJ78366.1"/>
    </source>
</evidence>
<accession>A0A0B1S393</accession>
<protein>
    <submittedName>
        <fullName evidence="2">DegQ family protein</fullName>
    </submittedName>
</protein>
<dbReference type="AlphaFoldDB" id="A0A0B1S393"/>
<proteinExistence type="predicted"/>
<name>A0A0B1S393_OESDE</name>
<dbReference type="OrthoDB" id="10530465at2759"/>
<reference evidence="2 3" key="1">
    <citation type="submission" date="2014-03" db="EMBL/GenBank/DDBJ databases">
        <title>Draft genome of the hookworm Oesophagostomum dentatum.</title>
        <authorList>
            <person name="Mitreva M."/>
        </authorList>
    </citation>
    <scope>NUCLEOTIDE SEQUENCE [LARGE SCALE GENOMIC DNA]</scope>
    <source>
        <strain evidence="2 3">OD-Hann</strain>
    </source>
</reference>
<sequence length="99" mass="11524">MMASPRIFFIIICTLGMIIWLYLFLGVTRPEPKPSMEGVIDKMSYALYSLKEQVRQENEELSRLRKAVDDLSLYKFPVKASLYVVLPGVLMTLWRFFLG</sequence>
<gene>
    <name evidence="2" type="ORF">OESDEN_22013</name>
</gene>
<evidence type="ECO:0000313" key="3">
    <source>
        <dbReference type="Proteomes" id="UP000053660"/>
    </source>
</evidence>
<feature type="transmembrane region" description="Helical" evidence="1">
    <location>
        <begin position="7"/>
        <end position="25"/>
    </location>
</feature>
<organism evidence="2 3">
    <name type="scientific">Oesophagostomum dentatum</name>
    <name type="common">Nodular worm</name>
    <dbReference type="NCBI Taxonomy" id="61180"/>
    <lineage>
        <taxon>Eukaryota</taxon>
        <taxon>Metazoa</taxon>
        <taxon>Ecdysozoa</taxon>
        <taxon>Nematoda</taxon>
        <taxon>Chromadorea</taxon>
        <taxon>Rhabditida</taxon>
        <taxon>Rhabditina</taxon>
        <taxon>Rhabditomorpha</taxon>
        <taxon>Strongyloidea</taxon>
        <taxon>Strongylidae</taxon>
        <taxon>Oesophagostomum</taxon>
    </lineage>
</organism>
<dbReference type="Proteomes" id="UP000053660">
    <property type="component" value="Unassembled WGS sequence"/>
</dbReference>
<keyword evidence="1" id="KW-0812">Transmembrane</keyword>
<feature type="transmembrane region" description="Helical" evidence="1">
    <location>
        <begin position="80"/>
        <end position="98"/>
    </location>
</feature>
<dbReference type="EMBL" id="KN609845">
    <property type="protein sequence ID" value="KHJ78366.1"/>
    <property type="molecule type" value="Genomic_DNA"/>
</dbReference>
<evidence type="ECO:0000256" key="1">
    <source>
        <dbReference type="SAM" id="Phobius"/>
    </source>
</evidence>